<evidence type="ECO:0000313" key="3">
    <source>
        <dbReference type="EMBL" id="CUA82121.1"/>
    </source>
</evidence>
<keyword evidence="3" id="KW-0489">Methyltransferase</keyword>
<dbReference type="GO" id="GO:0032259">
    <property type="term" value="P:methylation"/>
    <property type="evidence" value="ECO:0007669"/>
    <property type="project" value="UniProtKB-KW"/>
</dbReference>
<evidence type="ECO:0000313" key="4">
    <source>
        <dbReference type="Proteomes" id="UP000243535"/>
    </source>
</evidence>
<dbReference type="CDD" id="cd02440">
    <property type="entry name" value="AdoMet_MTases"/>
    <property type="match status" value="1"/>
</dbReference>
<dbReference type="GO" id="GO:0008757">
    <property type="term" value="F:S-adenosylmethionine-dependent methyltransferase activity"/>
    <property type="evidence" value="ECO:0007669"/>
    <property type="project" value="InterPro"/>
</dbReference>
<dbReference type="EMBL" id="CYHA01000002">
    <property type="protein sequence ID" value="CUA82121.1"/>
    <property type="molecule type" value="Genomic_DNA"/>
</dbReference>
<name>A0A0K6GTT6_9NEIS</name>
<protein>
    <submittedName>
        <fullName evidence="3">Methyltransferase domain</fullName>
    </submittedName>
</protein>
<dbReference type="AlphaFoldDB" id="A0A0K6GTT6"/>
<evidence type="ECO:0000259" key="2">
    <source>
        <dbReference type="Pfam" id="PF08241"/>
    </source>
</evidence>
<dbReference type="Pfam" id="PF08241">
    <property type="entry name" value="Methyltransf_11"/>
    <property type="match status" value="1"/>
</dbReference>
<feature type="compositionally biased region" description="Basic and acidic residues" evidence="1">
    <location>
        <begin position="231"/>
        <end position="247"/>
    </location>
</feature>
<keyword evidence="3" id="KW-0808">Transferase</keyword>
<organism evidence="3 4">
    <name type="scientific">Gulbenkiania indica</name>
    <dbReference type="NCBI Taxonomy" id="375574"/>
    <lineage>
        <taxon>Bacteria</taxon>
        <taxon>Pseudomonadati</taxon>
        <taxon>Pseudomonadota</taxon>
        <taxon>Betaproteobacteria</taxon>
        <taxon>Neisseriales</taxon>
        <taxon>Chromobacteriaceae</taxon>
        <taxon>Gulbenkiania</taxon>
    </lineage>
</organism>
<dbReference type="InterPro" id="IPR029063">
    <property type="entry name" value="SAM-dependent_MTases_sf"/>
</dbReference>
<dbReference type="Gene3D" id="3.40.50.150">
    <property type="entry name" value="Vaccinia Virus protein VP39"/>
    <property type="match status" value="1"/>
</dbReference>
<evidence type="ECO:0000256" key="1">
    <source>
        <dbReference type="SAM" id="MobiDB-lite"/>
    </source>
</evidence>
<accession>A0A0K6GTT6</accession>
<proteinExistence type="predicted"/>
<keyword evidence="4" id="KW-1185">Reference proteome</keyword>
<reference evidence="4" key="1">
    <citation type="submission" date="2015-08" db="EMBL/GenBank/DDBJ databases">
        <authorList>
            <person name="Varghese N."/>
        </authorList>
    </citation>
    <scope>NUCLEOTIDE SEQUENCE [LARGE SCALE GENOMIC DNA]</scope>
    <source>
        <strain evidence="4">DSM 17901</strain>
    </source>
</reference>
<gene>
    <name evidence="3" type="ORF">Ga0061063_0977</name>
</gene>
<feature type="domain" description="Methyltransferase type 11" evidence="2">
    <location>
        <begin position="67"/>
        <end position="115"/>
    </location>
</feature>
<dbReference type="Proteomes" id="UP000243535">
    <property type="component" value="Unassembled WGS sequence"/>
</dbReference>
<dbReference type="OrthoDB" id="6191410at2"/>
<feature type="region of interest" description="Disordered" evidence="1">
    <location>
        <begin position="227"/>
        <end position="247"/>
    </location>
</feature>
<dbReference type="STRING" id="375574.GCA_001418035_00769"/>
<dbReference type="InterPro" id="IPR013216">
    <property type="entry name" value="Methyltransf_11"/>
</dbReference>
<dbReference type="SUPFAM" id="SSF53335">
    <property type="entry name" value="S-adenosyl-L-methionine-dependent methyltransferases"/>
    <property type="match status" value="1"/>
</dbReference>
<sequence length="247" mass="27586">MKMTFSEWLAGSELGQYLLAREQAYYDQVVADAFGFHAVQLGLVDQPLLRANRIACQVRVDAGAGDLRADFAQLPFATRSIDLILLPHTLDFTGHPHQVLREAARVLVPEGRLIVTGFNPFSFWGARRLLQGSTRAPWSGRFLRLGRMKDWLKLLGLEPMGAGYMAYAPPFNRGDWLARFGRLETAGERWWPLAAGVYGIEAVKRERGMRLITPAWMTHKKAAGLAVAGQADRHPAPPLKTDEPTHE</sequence>